<feature type="compositionally biased region" description="Basic residues" evidence="9">
    <location>
        <begin position="1021"/>
        <end position="1035"/>
    </location>
</feature>
<evidence type="ECO:0000256" key="9">
    <source>
        <dbReference type="SAM" id="MobiDB-lite"/>
    </source>
</evidence>
<reference evidence="12" key="1">
    <citation type="submission" date="2024-04" db="EMBL/GenBank/DDBJ databases">
        <title>Salinicola lusitanus LLJ914,a marine bacterium isolated from the Okinawa Trough.</title>
        <authorList>
            <person name="Li J."/>
        </authorList>
    </citation>
    <scope>NUCLEOTIDE SEQUENCE [LARGE SCALE GENOMIC DNA]</scope>
</reference>
<evidence type="ECO:0000313" key="11">
    <source>
        <dbReference type="EMBL" id="KAK7878257.1"/>
    </source>
</evidence>
<gene>
    <name evidence="11" type="ORF">WMY93_031140</name>
</gene>
<keyword evidence="12" id="KW-1185">Reference proteome</keyword>
<dbReference type="CDD" id="cd12226">
    <property type="entry name" value="RRM_NOL8"/>
    <property type="match status" value="1"/>
</dbReference>
<feature type="compositionally biased region" description="Basic and acidic residues" evidence="9">
    <location>
        <begin position="379"/>
        <end position="393"/>
    </location>
</feature>
<evidence type="ECO:0000256" key="8">
    <source>
        <dbReference type="PROSITE-ProRule" id="PRU00176"/>
    </source>
</evidence>
<feature type="compositionally biased region" description="Low complexity" evidence="9">
    <location>
        <begin position="847"/>
        <end position="867"/>
    </location>
</feature>
<comment type="subcellular location">
    <subcellularLocation>
        <location evidence="1">Nucleus</location>
        <location evidence="1">Nucleolus</location>
    </subcellularLocation>
</comment>
<evidence type="ECO:0000259" key="10">
    <source>
        <dbReference type="PROSITE" id="PS50102"/>
    </source>
</evidence>
<dbReference type="InterPro" id="IPR034138">
    <property type="entry name" value="NOP8_RRM"/>
</dbReference>
<feature type="domain" description="RRM" evidence="10">
    <location>
        <begin position="2"/>
        <end position="83"/>
    </location>
</feature>
<feature type="region of interest" description="Disordered" evidence="9">
    <location>
        <begin position="175"/>
        <end position="716"/>
    </location>
</feature>
<dbReference type="InterPro" id="IPR000504">
    <property type="entry name" value="RRM_dom"/>
</dbReference>
<evidence type="ECO:0000256" key="2">
    <source>
        <dbReference type="ARBA" id="ARBA00022553"/>
    </source>
</evidence>
<feature type="compositionally biased region" description="Basic and acidic residues" evidence="9">
    <location>
        <begin position="568"/>
        <end position="584"/>
    </location>
</feature>
<feature type="compositionally biased region" description="Basic and acidic residues" evidence="9">
    <location>
        <begin position="681"/>
        <end position="712"/>
    </location>
</feature>
<feature type="compositionally biased region" description="Acidic residues" evidence="9">
    <location>
        <begin position="621"/>
        <end position="630"/>
    </location>
</feature>
<proteinExistence type="predicted"/>
<sequence length="1122" mass="130832">MKRLFVGGLSHTVTDKDLKDRFGKFGKVEDVELKTRTDEQGVPFKTFGYINITISDPDLKKCLSVLNKSQWKGGTLQIETAKESFLQRLSQERQDLAQLSSNPPKTSSQQKILESLKDAGVSDFNMKSAVPGTEIPGHKFGRVLPVLQLKCRRGDKTRMLKYDPSKYGHNLRVLAPPTGPEDTPTPVSKLTWSVEGGEDEMSRKRRGEFPPFTPKKRKSEDRPIPNPVGSCNGLSRPIRALSPPLDSESEEELRRIENSSHNALGPEDDTLEVVSLDFSQNKRKDEDCDSADTDELFSSLKPQMSPNKTALDKKRKKQKYSALNTTRRRRRGFWEGEAKRNEGRRKETRQGSKEREQRRPKLGGKERREETKQRKKKQGGKERMRRQNKEEVKRRGRRQNKEVKRRGRRRNKESKETREGGDKQGGKEREDRRIERQTKKRRQEQVGVKRGVRNKTRNKKEERGNRTKERGTDEGDEDKRRRRETRTRRRGADSGPDSTPRILGVDDGSSASKTPKKGTTPEEILASLLEGGSSDDDGEERREKKRQKKKKKSVAVMSLPAFRGTQSRNREEEERRILQREKNKLRFSVKRAVPHTQAERTASHRDTADEFSSAQSQSSSEAEEEEEEEERQSSAKETGLEKESSSSDSDSVSSESSSNEEEEPATSQPIRASTGPPRANQSREEEAELQRRANERRLAAVQQRQKETEQNRKLIQGALSKLRRLRWIRREAHRLWTDEEEEEEQKEPERTEKELSTNQKKPEEQVSANQRKAPSAPRLFDSDEDDDEDDAEEEESVLRSGLSLKEQQLMALQSRFGTDERFKMDARFLDDAEEARARREKRRRVQTARTSSCSRRSRRVCPSCRASWDLQLPHERPSQDQSSDLQRRVGASLRPQHEEHAAFEKKLHQDKDSVRRKKREEAQKLPEVSKEIYFEVNTDLKAVFGKETEKREEEETEEKNWDQEEEGDEERGDEELGEEPEEEEESGGFKFSFFGDEPEPEPKQQQTGEFKTGYLGWWRNSPRHRETHARFHGSRTSKPSSTSPKLEEREKREGEVEMEEKRREERERGRERKKREGEVRDGREEKRKRRRLEMEEKRREEKKREGELEMEEKRRERKEKES</sequence>
<dbReference type="FunFam" id="3.30.70.330:FF:000346">
    <property type="entry name" value="Nucleolar protein 8"/>
    <property type="match status" value="1"/>
</dbReference>
<evidence type="ECO:0000256" key="3">
    <source>
        <dbReference type="ARBA" id="ARBA00022884"/>
    </source>
</evidence>
<dbReference type="Pfam" id="PF00076">
    <property type="entry name" value="RRM_1"/>
    <property type="match status" value="1"/>
</dbReference>
<feature type="compositionally biased region" description="Basic and acidic residues" evidence="9">
    <location>
        <begin position="332"/>
        <end position="372"/>
    </location>
</feature>
<dbReference type="Gene3D" id="3.30.70.330">
    <property type="match status" value="1"/>
</dbReference>
<dbReference type="EMBL" id="JBBPFD010000547">
    <property type="protein sequence ID" value="KAK7878257.1"/>
    <property type="molecule type" value="Genomic_DNA"/>
</dbReference>
<feature type="compositionally biased region" description="Low complexity" evidence="9">
    <location>
        <begin position="610"/>
        <end position="620"/>
    </location>
</feature>
<evidence type="ECO:0000256" key="6">
    <source>
        <dbReference type="ARBA" id="ARBA00065066"/>
    </source>
</evidence>
<evidence type="ECO:0000256" key="7">
    <source>
        <dbReference type="ARBA" id="ARBA00068539"/>
    </source>
</evidence>
<keyword evidence="4" id="KW-0539">Nucleus</keyword>
<feature type="region of interest" description="Disordered" evidence="9">
    <location>
        <begin position="943"/>
        <end position="1122"/>
    </location>
</feature>
<organism evidence="11 12">
    <name type="scientific">Mugilogobius chulae</name>
    <name type="common">yellowstripe goby</name>
    <dbReference type="NCBI Taxonomy" id="88201"/>
    <lineage>
        <taxon>Eukaryota</taxon>
        <taxon>Metazoa</taxon>
        <taxon>Chordata</taxon>
        <taxon>Craniata</taxon>
        <taxon>Vertebrata</taxon>
        <taxon>Euteleostomi</taxon>
        <taxon>Actinopterygii</taxon>
        <taxon>Neopterygii</taxon>
        <taxon>Teleostei</taxon>
        <taxon>Neoteleostei</taxon>
        <taxon>Acanthomorphata</taxon>
        <taxon>Gobiaria</taxon>
        <taxon>Gobiiformes</taxon>
        <taxon>Gobioidei</taxon>
        <taxon>Gobiidae</taxon>
        <taxon>Gobionellinae</taxon>
        <taxon>Mugilogobius</taxon>
    </lineage>
</organism>
<evidence type="ECO:0000313" key="12">
    <source>
        <dbReference type="Proteomes" id="UP001460270"/>
    </source>
</evidence>
<keyword evidence="3 8" id="KW-0694">RNA-binding</keyword>
<feature type="compositionally biased region" description="Basic and acidic residues" evidence="9">
    <location>
        <begin position="631"/>
        <end position="645"/>
    </location>
</feature>
<dbReference type="GO" id="GO:0005730">
    <property type="term" value="C:nucleolus"/>
    <property type="evidence" value="ECO:0007669"/>
    <property type="project" value="UniProtKB-SubCell"/>
</dbReference>
<dbReference type="InterPro" id="IPR035979">
    <property type="entry name" value="RBD_domain_sf"/>
</dbReference>
<feature type="compositionally biased region" description="Basic and acidic residues" evidence="9">
    <location>
        <begin position="747"/>
        <end position="764"/>
    </location>
</feature>
<feature type="compositionally biased region" description="Basic residues" evidence="9">
    <location>
        <begin position="394"/>
        <end position="412"/>
    </location>
</feature>
<feature type="compositionally biased region" description="Basic and acidic residues" evidence="9">
    <location>
        <begin position="597"/>
        <end position="608"/>
    </location>
</feature>
<protein>
    <recommendedName>
        <fullName evidence="7">Nucleolar protein 8</fullName>
    </recommendedName>
</protein>
<comment type="function">
    <text evidence="5">Plays an essential role in the survival of diffuse-type gastric cancer cells. Acts as a nucleolar anchoring protein for DDX47. May be involved in regulation of gene expression at the post-transcriptional level or in ribosome biogenesis in cancer cells.</text>
</comment>
<feature type="compositionally biased region" description="Basic residues" evidence="9">
    <location>
        <begin position="543"/>
        <end position="553"/>
    </location>
</feature>
<dbReference type="PANTHER" id="PTHR48029">
    <property type="entry name" value="NUCLEOLAR PROTEIN 8"/>
    <property type="match status" value="1"/>
</dbReference>
<feature type="compositionally biased region" description="Basic and acidic residues" evidence="9">
    <location>
        <begin position="413"/>
        <end position="437"/>
    </location>
</feature>
<accession>A0AAW0MDY7</accession>
<dbReference type="AlphaFoldDB" id="A0AAW0MDY7"/>
<comment type="caution">
    <text evidence="11">The sequence shown here is derived from an EMBL/GenBank/DDBJ whole genome shotgun (WGS) entry which is preliminary data.</text>
</comment>
<feature type="compositionally biased region" description="Basic and acidic residues" evidence="9">
    <location>
        <begin position="1092"/>
        <end position="1122"/>
    </location>
</feature>
<dbReference type="Proteomes" id="UP001460270">
    <property type="component" value="Unassembled WGS sequence"/>
</dbReference>
<feature type="compositionally biased region" description="Acidic residues" evidence="9">
    <location>
        <begin position="782"/>
        <end position="795"/>
    </location>
</feature>
<feature type="compositionally biased region" description="Basic and acidic residues" evidence="9">
    <location>
        <begin position="895"/>
        <end position="931"/>
    </location>
</feature>
<feature type="compositionally biased region" description="Basic and acidic residues" evidence="9">
    <location>
        <begin position="1045"/>
        <end position="1085"/>
    </location>
</feature>
<comment type="subunit">
    <text evidence="6">Interacts with the GTP form of RRAGA, RRAGC and RRAGD. Interacts with NIP7. Interacts with DDX18; the interaction is RNA-dependent. Interacts with DDX47; the interaction is RNA-dependent.</text>
</comment>
<dbReference type="SMART" id="SM00360">
    <property type="entry name" value="RRM"/>
    <property type="match status" value="1"/>
</dbReference>
<dbReference type="SUPFAM" id="SSF54928">
    <property type="entry name" value="RNA-binding domain, RBD"/>
    <property type="match status" value="1"/>
</dbReference>
<evidence type="ECO:0000256" key="1">
    <source>
        <dbReference type="ARBA" id="ARBA00004604"/>
    </source>
</evidence>
<keyword evidence="2" id="KW-0597">Phosphoprotein</keyword>
<dbReference type="PROSITE" id="PS50102">
    <property type="entry name" value="RRM"/>
    <property type="match status" value="1"/>
</dbReference>
<feature type="compositionally biased region" description="Acidic residues" evidence="9">
    <location>
        <begin position="963"/>
        <end position="986"/>
    </location>
</feature>
<feature type="compositionally biased region" description="Low complexity" evidence="9">
    <location>
        <begin position="646"/>
        <end position="657"/>
    </location>
</feature>
<feature type="compositionally biased region" description="Basic and acidic residues" evidence="9">
    <location>
        <begin position="944"/>
        <end position="962"/>
    </location>
</feature>
<name>A0AAW0MDY7_9GOBI</name>
<feature type="region of interest" description="Disordered" evidence="9">
    <location>
        <begin position="733"/>
        <end position="804"/>
    </location>
</feature>
<evidence type="ECO:0000256" key="4">
    <source>
        <dbReference type="ARBA" id="ARBA00023242"/>
    </source>
</evidence>
<dbReference type="InterPro" id="IPR012677">
    <property type="entry name" value="Nucleotide-bd_a/b_plait_sf"/>
</dbReference>
<feature type="compositionally biased region" description="Basic and acidic residues" evidence="9">
    <location>
        <begin position="459"/>
        <end position="479"/>
    </location>
</feature>
<feature type="compositionally biased region" description="Basic residues" evidence="9">
    <location>
        <begin position="480"/>
        <end position="489"/>
    </location>
</feature>
<dbReference type="PANTHER" id="PTHR48029:SF1">
    <property type="entry name" value="NUCLEOLAR PROTEIN 8"/>
    <property type="match status" value="1"/>
</dbReference>
<dbReference type="GO" id="GO:0003723">
    <property type="term" value="F:RNA binding"/>
    <property type="evidence" value="ECO:0007669"/>
    <property type="project" value="UniProtKB-UniRule"/>
</dbReference>
<feature type="region of interest" description="Disordered" evidence="9">
    <location>
        <begin position="833"/>
        <end position="931"/>
    </location>
</feature>
<evidence type="ECO:0000256" key="5">
    <source>
        <dbReference type="ARBA" id="ARBA00054821"/>
    </source>
</evidence>